<feature type="transmembrane region" description="Helical" evidence="1">
    <location>
        <begin position="123"/>
        <end position="143"/>
    </location>
</feature>
<organism evidence="2 3">
    <name type="scientific">Devosia soli</name>
    <dbReference type="NCBI Taxonomy" id="361041"/>
    <lineage>
        <taxon>Bacteria</taxon>
        <taxon>Pseudomonadati</taxon>
        <taxon>Pseudomonadota</taxon>
        <taxon>Alphaproteobacteria</taxon>
        <taxon>Hyphomicrobiales</taxon>
        <taxon>Devosiaceae</taxon>
        <taxon>Devosia</taxon>
    </lineage>
</organism>
<dbReference type="STRING" id="361041.VW35_02105"/>
<feature type="transmembrane region" description="Helical" evidence="1">
    <location>
        <begin position="94"/>
        <end position="117"/>
    </location>
</feature>
<feature type="transmembrane region" description="Helical" evidence="1">
    <location>
        <begin position="17"/>
        <end position="36"/>
    </location>
</feature>
<evidence type="ECO:0008006" key="4">
    <source>
        <dbReference type="Google" id="ProtNLM"/>
    </source>
</evidence>
<dbReference type="Pfam" id="PF13630">
    <property type="entry name" value="SdpI"/>
    <property type="match status" value="1"/>
</dbReference>
<keyword evidence="1" id="KW-0472">Membrane</keyword>
<sequence length="221" mass="23773">MLQPYILAAMSSLVTRFHLLIFAVTLSITAVCLFRIPEDFAFPAHWHGSGADWLWPRDPALTIAPIVQLTLMGAFHGLDWLLTPNHLAKVRHILDPALSLLLVVPAACQLALLFIGIGSDLDLFRGVAIGLAATLALLGLVLFTAERHSYAGLRMPWPIPSDRAWTLVHRLSGIASILAAIVLAALAWFDVGPGILVMSFALTLAVLPIVAGAVTLIARQV</sequence>
<evidence type="ECO:0000313" key="3">
    <source>
        <dbReference type="Proteomes" id="UP000033514"/>
    </source>
</evidence>
<proteinExistence type="predicted"/>
<feature type="transmembrane region" description="Helical" evidence="1">
    <location>
        <begin position="60"/>
        <end position="82"/>
    </location>
</feature>
<feature type="transmembrane region" description="Helical" evidence="1">
    <location>
        <begin position="164"/>
        <end position="189"/>
    </location>
</feature>
<feature type="transmembrane region" description="Helical" evidence="1">
    <location>
        <begin position="195"/>
        <end position="218"/>
    </location>
</feature>
<dbReference type="EMBL" id="LAJG01000005">
    <property type="protein sequence ID" value="KKB80988.1"/>
    <property type="molecule type" value="Genomic_DNA"/>
</dbReference>
<keyword evidence="1" id="KW-1133">Transmembrane helix</keyword>
<evidence type="ECO:0000313" key="2">
    <source>
        <dbReference type="EMBL" id="KKB80988.1"/>
    </source>
</evidence>
<protein>
    <recommendedName>
        <fullName evidence="4">DUF1648 domain-containing protein</fullName>
    </recommendedName>
</protein>
<evidence type="ECO:0000256" key="1">
    <source>
        <dbReference type="SAM" id="Phobius"/>
    </source>
</evidence>
<name>A0A0F5LF59_9HYPH</name>
<dbReference type="Proteomes" id="UP000033514">
    <property type="component" value="Unassembled WGS sequence"/>
</dbReference>
<dbReference type="AlphaFoldDB" id="A0A0F5LF59"/>
<dbReference type="InterPro" id="IPR025962">
    <property type="entry name" value="SdpI/YhfL"/>
</dbReference>
<keyword evidence="3" id="KW-1185">Reference proteome</keyword>
<gene>
    <name evidence="2" type="ORF">VW35_02105</name>
</gene>
<comment type="caution">
    <text evidence="2">The sequence shown here is derived from an EMBL/GenBank/DDBJ whole genome shotgun (WGS) entry which is preliminary data.</text>
</comment>
<dbReference type="PATRIC" id="fig|361041.3.peg.3805"/>
<reference evidence="2 3" key="1">
    <citation type="submission" date="2015-03" db="EMBL/GenBank/DDBJ databases">
        <authorList>
            <person name="Hassan Y.I."/>
            <person name="Lepp D."/>
            <person name="Zhou T."/>
        </authorList>
    </citation>
    <scope>NUCLEOTIDE SEQUENCE [LARGE SCALE GENOMIC DNA]</scope>
    <source>
        <strain evidence="2 3">GH2-10</strain>
    </source>
</reference>
<keyword evidence="1" id="KW-0812">Transmembrane</keyword>
<accession>A0A0F5LF59</accession>